<organism evidence="2 3">
    <name type="scientific">Campylobacter rectus</name>
    <name type="common">Wolinella recta</name>
    <dbReference type="NCBI Taxonomy" id="203"/>
    <lineage>
        <taxon>Bacteria</taxon>
        <taxon>Pseudomonadati</taxon>
        <taxon>Campylobacterota</taxon>
        <taxon>Epsilonproteobacteria</taxon>
        <taxon>Campylobacterales</taxon>
        <taxon>Campylobacteraceae</taxon>
        <taxon>Campylobacter</taxon>
    </lineage>
</organism>
<evidence type="ECO:0000313" key="3">
    <source>
        <dbReference type="Proteomes" id="UP000502377"/>
    </source>
</evidence>
<dbReference type="KEGG" id="crx:CRECT_0846"/>
<dbReference type="Proteomes" id="UP000502377">
    <property type="component" value="Chromosome"/>
</dbReference>
<name>A0A6G5QLQ5_CAMRE</name>
<protein>
    <submittedName>
        <fullName evidence="2">Uncharacterized protein</fullName>
    </submittedName>
</protein>
<proteinExistence type="predicted"/>
<dbReference type="EMBL" id="CP012543">
    <property type="protein sequence ID" value="QCD46524.1"/>
    <property type="molecule type" value="Genomic_DNA"/>
</dbReference>
<evidence type="ECO:0000256" key="1">
    <source>
        <dbReference type="SAM" id="MobiDB-lite"/>
    </source>
</evidence>
<accession>A0A6G5QLQ5</accession>
<dbReference type="AlphaFoldDB" id="A0A6G5QLQ5"/>
<feature type="region of interest" description="Disordered" evidence="1">
    <location>
        <begin position="142"/>
        <end position="161"/>
    </location>
</feature>
<gene>
    <name evidence="2" type="ORF">CRECT_0846</name>
</gene>
<sequence>MHLRSTLKLRTSPPAQASVAKIYTHAAHVSNRFKARVCTKLNAHQSPSPICRTRGFGRVFEAWLSQPSDVSYTRTYSCSFGVWVASVFHQAERQSLSLARQNPIRRRPHKLRWPKFTLAPCNRAEICVHIRKAQICTKLNLSSSHEPKPKPHTTPTSAVAF</sequence>
<reference evidence="2 3" key="1">
    <citation type="submission" date="2016-07" db="EMBL/GenBank/DDBJ databases">
        <title>Comparative genomics of the Campylobacter concisus group.</title>
        <authorList>
            <person name="Miller W.G."/>
            <person name="Yee E."/>
            <person name="Chapman M.H."/>
            <person name="Huynh S."/>
            <person name="Bono J.L."/>
            <person name="On S.L.W."/>
            <person name="StLeger J."/>
            <person name="Foster G."/>
            <person name="Parker C.T."/>
        </authorList>
    </citation>
    <scope>NUCLEOTIDE SEQUENCE [LARGE SCALE GENOMIC DNA]</scope>
    <source>
        <strain evidence="2 3">ATCC 33238</strain>
    </source>
</reference>
<evidence type="ECO:0000313" key="2">
    <source>
        <dbReference type="EMBL" id="QCD46524.1"/>
    </source>
</evidence>